<proteinExistence type="predicted"/>
<dbReference type="HOGENOM" id="CLU_3195369_0_0_9"/>
<comment type="caution">
    <text evidence="1">The sequence shown here is derived from an EMBL/GenBank/DDBJ whole genome shotgun (WGS) entry which is preliminary data.</text>
</comment>
<dbReference type="Proteomes" id="UP000003803">
    <property type="component" value="Unassembled WGS sequence"/>
</dbReference>
<reference evidence="1" key="1">
    <citation type="submission" date="2007-11" db="EMBL/GenBank/DDBJ databases">
        <authorList>
            <person name="Fulton L."/>
            <person name="Clifton S."/>
            <person name="Fulton B."/>
            <person name="Xu J."/>
            <person name="Minx P."/>
            <person name="Pepin K.H."/>
            <person name="Johnson M."/>
            <person name="Thiruvilangam P."/>
            <person name="Bhonagiri V."/>
            <person name="Nash W.E."/>
            <person name="Mardis E.R."/>
            <person name="Wilson R.K."/>
        </authorList>
    </citation>
    <scope>NUCLEOTIDE SEQUENCE [LARGE SCALE GENOMIC DNA]</scope>
    <source>
        <strain evidence="1">DSM 17241</strain>
    </source>
</reference>
<reference evidence="1" key="2">
    <citation type="submission" date="2013-09" db="EMBL/GenBank/DDBJ databases">
        <title>Draft genome sequence of Anaerotruncus colihominis(DSM 17241).</title>
        <authorList>
            <person name="Sudarsanam P."/>
            <person name="Ley R."/>
            <person name="Guruge J."/>
            <person name="Turnbaugh P.J."/>
            <person name="Mahowald M."/>
            <person name="Liep D."/>
            <person name="Gordon J."/>
        </authorList>
    </citation>
    <scope>NUCLEOTIDE SEQUENCE</scope>
    <source>
        <strain evidence="1">DSM 17241</strain>
    </source>
</reference>
<evidence type="ECO:0000313" key="2">
    <source>
        <dbReference type="Proteomes" id="UP000003803"/>
    </source>
</evidence>
<protein>
    <submittedName>
        <fullName evidence="1">Uncharacterized protein</fullName>
    </submittedName>
</protein>
<dbReference type="AlphaFoldDB" id="B0P6Y5"/>
<accession>B0P6Y5</accession>
<dbReference type="EMBL" id="ABGD02000005">
    <property type="protein sequence ID" value="EDS12960.1"/>
    <property type="molecule type" value="Genomic_DNA"/>
</dbReference>
<keyword evidence="2" id="KW-1185">Reference proteome</keyword>
<name>B0P6Y5_9FIRM</name>
<organism evidence="1 2">
    <name type="scientific">Anaerotruncus colihominis DSM 17241</name>
    <dbReference type="NCBI Taxonomy" id="445972"/>
    <lineage>
        <taxon>Bacteria</taxon>
        <taxon>Bacillati</taxon>
        <taxon>Bacillota</taxon>
        <taxon>Clostridia</taxon>
        <taxon>Eubacteriales</taxon>
        <taxon>Oscillospiraceae</taxon>
        <taxon>Anaerotruncus</taxon>
    </lineage>
</organism>
<gene>
    <name evidence="1" type="ORF">ANACOL_00513</name>
</gene>
<evidence type="ECO:0000313" key="1">
    <source>
        <dbReference type="EMBL" id="EDS12960.1"/>
    </source>
</evidence>
<sequence>MKIAGFKLVAPLRAFVARVVAGVSLLLNAKKTFQAGEKPPGAHPA</sequence>